<organism evidence="8 9">
    <name type="scientific">Acrobeloides nanus</name>
    <dbReference type="NCBI Taxonomy" id="290746"/>
    <lineage>
        <taxon>Eukaryota</taxon>
        <taxon>Metazoa</taxon>
        <taxon>Ecdysozoa</taxon>
        <taxon>Nematoda</taxon>
        <taxon>Chromadorea</taxon>
        <taxon>Rhabditida</taxon>
        <taxon>Tylenchina</taxon>
        <taxon>Cephalobomorpha</taxon>
        <taxon>Cephaloboidea</taxon>
        <taxon>Cephalobidae</taxon>
        <taxon>Acrobeloides</taxon>
    </lineage>
</organism>
<dbReference type="Proteomes" id="UP000887540">
    <property type="component" value="Unplaced"/>
</dbReference>
<feature type="transmembrane region" description="Helical" evidence="7">
    <location>
        <begin position="376"/>
        <end position="395"/>
    </location>
</feature>
<keyword evidence="3 7" id="KW-0812">Transmembrane</keyword>
<keyword evidence="4 7" id="KW-1133">Transmembrane helix</keyword>
<feature type="transmembrane region" description="Helical" evidence="7">
    <location>
        <begin position="407"/>
        <end position="429"/>
    </location>
</feature>
<feature type="transmembrane region" description="Helical" evidence="7">
    <location>
        <begin position="21"/>
        <end position="43"/>
    </location>
</feature>
<feature type="transmembrane region" description="Helical" evidence="7">
    <location>
        <begin position="63"/>
        <end position="84"/>
    </location>
</feature>
<dbReference type="SUPFAM" id="SSF103473">
    <property type="entry name" value="MFS general substrate transporter"/>
    <property type="match status" value="1"/>
</dbReference>
<dbReference type="AlphaFoldDB" id="A0A914C4E2"/>
<evidence type="ECO:0000313" key="8">
    <source>
        <dbReference type="Proteomes" id="UP000887540"/>
    </source>
</evidence>
<feature type="transmembrane region" description="Helical" evidence="7">
    <location>
        <begin position="91"/>
        <end position="109"/>
    </location>
</feature>
<feature type="transmembrane region" description="Helical" evidence="7">
    <location>
        <begin position="343"/>
        <end position="364"/>
    </location>
</feature>
<dbReference type="Gene3D" id="1.20.1250.20">
    <property type="entry name" value="MFS general substrate transporter like domains"/>
    <property type="match status" value="2"/>
</dbReference>
<evidence type="ECO:0000256" key="6">
    <source>
        <dbReference type="SAM" id="MobiDB-lite"/>
    </source>
</evidence>
<dbReference type="PANTHER" id="PTHR43385:SF1">
    <property type="entry name" value="RIBOFLAVIN TRANSPORTER RIBJ"/>
    <property type="match status" value="1"/>
</dbReference>
<dbReference type="WBParaSite" id="ACRNAN_Path_267.g989.t1">
    <property type="protein sequence ID" value="ACRNAN_Path_267.g989.t1"/>
    <property type="gene ID" value="ACRNAN_Path_267.g989"/>
</dbReference>
<feature type="transmembrane region" description="Helical" evidence="7">
    <location>
        <begin position="200"/>
        <end position="220"/>
    </location>
</feature>
<feature type="transmembrane region" description="Helical" evidence="7">
    <location>
        <begin position="470"/>
        <end position="491"/>
    </location>
</feature>
<keyword evidence="8" id="KW-1185">Reference proteome</keyword>
<dbReference type="PANTHER" id="PTHR43385">
    <property type="entry name" value="RIBOFLAVIN TRANSPORTER RIBJ"/>
    <property type="match status" value="1"/>
</dbReference>
<evidence type="ECO:0000256" key="5">
    <source>
        <dbReference type="ARBA" id="ARBA00023136"/>
    </source>
</evidence>
<proteinExistence type="predicted"/>
<feature type="region of interest" description="Disordered" evidence="6">
    <location>
        <begin position="274"/>
        <end position="296"/>
    </location>
</feature>
<reference evidence="9" key="1">
    <citation type="submission" date="2022-11" db="UniProtKB">
        <authorList>
            <consortium name="WormBaseParasite"/>
        </authorList>
    </citation>
    <scope>IDENTIFICATION</scope>
</reference>
<protein>
    <submittedName>
        <fullName evidence="9">Major facilitator superfamily (MFS) profile domain-containing protein</fullName>
    </submittedName>
</protein>
<evidence type="ECO:0000256" key="4">
    <source>
        <dbReference type="ARBA" id="ARBA00022989"/>
    </source>
</evidence>
<feature type="transmembrane region" description="Helical" evidence="7">
    <location>
        <begin position="149"/>
        <end position="170"/>
    </location>
</feature>
<evidence type="ECO:0000256" key="2">
    <source>
        <dbReference type="ARBA" id="ARBA00022448"/>
    </source>
</evidence>
<evidence type="ECO:0000256" key="3">
    <source>
        <dbReference type="ARBA" id="ARBA00022692"/>
    </source>
</evidence>
<dbReference type="CDD" id="cd17353">
    <property type="entry name" value="MFS_OFA_like"/>
    <property type="match status" value="1"/>
</dbReference>
<dbReference type="Pfam" id="PF07690">
    <property type="entry name" value="MFS_1"/>
    <property type="match status" value="1"/>
</dbReference>
<dbReference type="GO" id="GO:0016020">
    <property type="term" value="C:membrane"/>
    <property type="evidence" value="ECO:0007669"/>
    <property type="project" value="UniProtKB-SubCell"/>
</dbReference>
<evidence type="ECO:0000256" key="1">
    <source>
        <dbReference type="ARBA" id="ARBA00004141"/>
    </source>
</evidence>
<accession>A0A914C4E2</accession>
<feature type="transmembrane region" description="Helical" evidence="7">
    <location>
        <begin position="435"/>
        <end position="458"/>
    </location>
</feature>
<feature type="transmembrane region" description="Helical" evidence="7">
    <location>
        <begin position="497"/>
        <end position="515"/>
    </location>
</feature>
<keyword evidence="5 7" id="KW-0472">Membrane</keyword>
<comment type="subcellular location">
    <subcellularLocation>
        <location evidence="1">Membrane</location>
        <topology evidence="1">Multi-pass membrane protein</topology>
    </subcellularLocation>
</comment>
<dbReference type="GO" id="GO:0022857">
    <property type="term" value="F:transmembrane transporter activity"/>
    <property type="evidence" value="ECO:0007669"/>
    <property type="project" value="InterPro"/>
</dbReference>
<dbReference type="InterPro" id="IPR036259">
    <property type="entry name" value="MFS_trans_sf"/>
</dbReference>
<dbReference type="InterPro" id="IPR052983">
    <property type="entry name" value="MFS_Riboflavin_Transporter"/>
</dbReference>
<name>A0A914C4E2_9BILA</name>
<evidence type="ECO:0000256" key="7">
    <source>
        <dbReference type="SAM" id="Phobius"/>
    </source>
</evidence>
<evidence type="ECO:0000313" key="9">
    <source>
        <dbReference type="WBParaSite" id="ACRNAN_Path_267.g989.t1"/>
    </source>
</evidence>
<sequence length="528" mass="58278">MRVDPVAEFLTRLPQNTRICIVITGAVLIHLSLGTYHTFGNMLPYMASYMQNYTDSSIRLEHLIWIPTFQGCFPFAMIIGGYLTSRLGPRLAAAVGCGTMVSGVCLSYWTIQQGFWPFLFTYGFMFGLGQGIAYVIAVSVVINWAPHMVGFGSGIVAAGFGISSSIFAPIQTHLVNPKNYAPSKEGYFPQGDLLEKVPGIFFSLSIIYAIMQAIGLIVICDPPPQFARKNLSASALIDMAWLSRRRTSWLKGIGTASLSFSKYGYVRLPVIRENENDGHDSPPPKPKNGTKKNGLLSHKDMNGTCSIETHHEVENGSDSDSEIDFGSEPVSLTPREMLKSSTFYWLFAALFCCSFYGNLFYNLYKTFGETFIQDDMFLAVAFSIGSIANAIARIGWGILTDRTSFQFTLSIATCMATVLLLTMPLTAAIGSKWLFLFWLIGMFICMAATHALFITAAVRCFGTEHKTINYGCLILSTTFSGVLLALGTQYFFLYIGYFWMFIGAAIFPFAAFLLISSIKLTPQGHLVI</sequence>
<feature type="transmembrane region" description="Helical" evidence="7">
    <location>
        <begin position="115"/>
        <end position="142"/>
    </location>
</feature>
<keyword evidence="2" id="KW-0813">Transport</keyword>
<dbReference type="InterPro" id="IPR011701">
    <property type="entry name" value="MFS"/>
</dbReference>